<dbReference type="InterPro" id="IPR011009">
    <property type="entry name" value="Kinase-like_dom_sf"/>
</dbReference>
<dbReference type="Pfam" id="PF07714">
    <property type="entry name" value="PK_Tyr_Ser-Thr"/>
    <property type="match status" value="1"/>
</dbReference>
<dbReference type="PANTHER" id="PTHR27002:SF814">
    <property type="entry name" value="CYSTEINE-RICH RECEPTOR-LIKE PROTEIN KINASE 10"/>
    <property type="match status" value="1"/>
</dbReference>
<dbReference type="FunFam" id="1.10.510.10:FF:001722">
    <property type="entry name" value="G-type lectin S-receptor-like serine/threonine-protein kinase B120"/>
    <property type="match status" value="1"/>
</dbReference>
<keyword evidence="6" id="KW-0472">Membrane</keyword>
<evidence type="ECO:0000313" key="10">
    <source>
        <dbReference type="Proteomes" id="UP000593576"/>
    </source>
</evidence>
<organism evidence="9 10">
    <name type="scientific">Gossypium schwendimanii</name>
    <name type="common">Cotton</name>
    <dbReference type="NCBI Taxonomy" id="34291"/>
    <lineage>
        <taxon>Eukaryota</taxon>
        <taxon>Viridiplantae</taxon>
        <taxon>Streptophyta</taxon>
        <taxon>Embryophyta</taxon>
        <taxon>Tracheophyta</taxon>
        <taxon>Spermatophyta</taxon>
        <taxon>Magnoliopsida</taxon>
        <taxon>eudicotyledons</taxon>
        <taxon>Gunneridae</taxon>
        <taxon>Pentapetalae</taxon>
        <taxon>rosids</taxon>
        <taxon>malvids</taxon>
        <taxon>Malvales</taxon>
        <taxon>Malvaceae</taxon>
        <taxon>Malvoideae</taxon>
        <taxon>Gossypium</taxon>
    </lineage>
</organism>
<dbReference type="PANTHER" id="PTHR27002">
    <property type="entry name" value="RECEPTOR-LIKE SERINE/THREONINE-PROTEIN KINASE SD1-8"/>
    <property type="match status" value="1"/>
</dbReference>
<keyword evidence="1" id="KW-0723">Serine/threonine-protein kinase</keyword>
<feature type="domain" description="Serine-threonine/tyrosine-protein kinase catalytic" evidence="7">
    <location>
        <begin position="144"/>
        <end position="245"/>
    </location>
</feature>
<name>A0A7J9N0Z2_GOSSC</name>
<evidence type="ECO:0000256" key="2">
    <source>
        <dbReference type="ARBA" id="ARBA00022679"/>
    </source>
</evidence>
<feature type="domain" description="S-locus receptor kinase C-terminal" evidence="8">
    <location>
        <begin position="255"/>
        <end position="296"/>
    </location>
</feature>
<evidence type="ECO:0000256" key="5">
    <source>
        <dbReference type="ARBA" id="ARBA00022840"/>
    </source>
</evidence>
<sequence length="296" mass="33060">IENFCSYLGGEKHIKLNRIRILITSLSVIFGVAVVFISGFFIWRRRNSQDKENIHEVQLLDLENEHSKETFSGENWERSQEFPSIQLDILHAATNHFSDENKLGEGGFGPVYKGTLANGKEIAVKRLSRTSGQGLVEFKNEVLGYMAPEYAMEGLFSIKSDVFSFGVLLLEIISGKKNNGFHLAKRGESLLTFAWKLWSKGEGMELIDQLLVPSCVAFEVLKCIHIGLLCVQEDPADRPTMSSVIFMLASDGSIKLPRPTEPAFSVGRVVTKSIEPISSEEVFSVNEITVSNFLPR</sequence>
<accession>A0A7J9N0Z2</accession>
<dbReference type="InterPro" id="IPR001245">
    <property type="entry name" value="Ser-Thr/Tyr_kinase_cat_dom"/>
</dbReference>
<keyword evidence="6" id="KW-0812">Transmembrane</keyword>
<dbReference type="AlphaFoldDB" id="A0A7J9N0Z2"/>
<dbReference type="GO" id="GO:0005886">
    <property type="term" value="C:plasma membrane"/>
    <property type="evidence" value="ECO:0007669"/>
    <property type="project" value="TreeGrafter"/>
</dbReference>
<dbReference type="Gene3D" id="3.30.200.20">
    <property type="entry name" value="Phosphorylase Kinase, domain 1"/>
    <property type="match status" value="1"/>
</dbReference>
<evidence type="ECO:0000259" key="7">
    <source>
        <dbReference type="Pfam" id="PF07714"/>
    </source>
</evidence>
<evidence type="ECO:0008006" key="11">
    <source>
        <dbReference type="Google" id="ProtNLM"/>
    </source>
</evidence>
<feature type="non-terminal residue" evidence="9">
    <location>
        <position position="296"/>
    </location>
</feature>
<dbReference type="GO" id="GO:0005524">
    <property type="term" value="F:ATP binding"/>
    <property type="evidence" value="ECO:0007669"/>
    <property type="project" value="UniProtKB-KW"/>
</dbReference>
<gene>
    <name evidence="9" type="ORF">Goshw_000214</name>
</gene>
<evidence type="ECO:0000256" key="4">
    <source>
        <dbReference type="ARBA" id="ARBA00022777"/>
    </source>
</evidence>
<keyword evidence="6" id="KW-1133">Transmembrane helix</keyword>
<reference evidence="9 10" key="1">
    <citation type="journal article" date="2019" name="Genome Biol. Evol.">
        <title>Insights into the evolution of the New World diploid cottons (Gossypium, subgenus Houzingenia) based on genome sequencing.</title>
        <authorList>
            <person name="Grover C.E."/>
            <person name="Arick M.A. 2nd"/>
            <person name="Thrash A."/>
            <person name="Conover J.L."/>
            <person name="Sanders W.S."/>
            <person name="Peterson D.G."/>
            <person name="Frelichowski J.E."/>
            <person name="Scheffler J.A."/>
            <person name="Scheffler B.E."/>
            <person name="Wendel J.F."/>
        </authorList>
    </citation>
    <scope>NUCLEOTIDE SEQUENCE [LARGE SCALE GENOMIC DNA]</scope>
    <source>
        <strain evidence="9">1</strain>
        <tissue evidence="9">Leaf</tissue>
    </source>
</reference>
<dbReference type="SUPFAM" id="SSF56112">
    <property type="entry name" value="Protein kinase-like (PK-like)"/>
    <property type="match status" value="1"/>
</dbReference>
<dbReference type="Proteomes" id="UP000593576">
    <property type="component" value="Unassembled WGS sequence"/>
</dbReference>
<keyword evidence="3" id="KW-0547">Nucleotide-binding</keyword>
<dbReference type="GO" id="GO:0004674">
    <property type="term" value="F:protein serine/threonine kinase activity"/>
    <property type="evidence" value="ECO:0007669"/>
    <property type="project" value="UniProtKB-KW"/>
</dbReference>
<evidence type="ECO:0000259" key="8">
    <source>
        <dbReference type="Pfam" id="PF11883"/>
    </source>
</evidence>
<feature type="transmembrane region" description="Helical" evidence="6">
    <location>
        <begin position="21"/>
        <end position="43"/>
    </location>
</feature>
<keyword evidence="4" id="KW-0418">Kinase</keyword>
<evidence type="ECO:0000256" key="1">
    <source>
        <dbReference type="ARBA" id="ARBA00022527"/>
    </source>
</evidence>
<dbReference type="InterPro" id="IPR021820">
    <property type="entry name" value="S-locus_recpt_kinase_C"/>
</dbReference>
<dbReference type="Pfam" id="PF11883">
    <property type="entry name" value="DUF3403"/>
    <property type="match status" value="1"/>
</dbReference>
<keyword evidence="10" id="KW-1185">Reference proteome</keyword>
<evidence type="ECO:0000313" key="9">
    <source>
        <dbReference type="EMBL" id="MBA0876269.1"/>
    </source>
</evidence>
<dbReference type="EMBL" id="JABFAF010264278">
    <property type="protein sequence ID" value="MBA0876269.1"/>
    <property type="molecule type" value="Genomic_DNA"/>
</dbReference>
<keyword evidence="5" id="KW-0067">ATP-binding</keyword>
<comment type="caution">
    <text evidence="9">The sequence shown here is derived from an EMBL/GenBank/DDBJ whole genome shotgun (WGS) entry which is preliminary data.</text>
</comment>
<proteinExistence type="predicted"/>
<dbReference type="Gene3D" id="1.10.510.10">
    <property type="entry name" value="Transferase(Phosphotransferase) domain 1"/>
    <property type="match status" value="1"/>
</dbReference>
<evidence type="ECO:0000256" key="3">
    <source>
        <dbReference type="ARBA" id="ARBA00022741"/>
    </source>
</evidence>
<evidence type="ECO:0000256" key="6">
    <source>
        <dbReference type="SAM" id="Phobius"/>
    </source>
</evidence>
<dbReference type="OrthoDB" id="4062651at2759"/>
<protein>
    <recommendedName>
        <fullName evidence="11">Protein kinase domain-containing protein</fullName>
    </recommendedName>
</protein>
<keyword evidence="2" id="KW-0808">Transferase</keyword>